<gene>
    <name evidence="1" type="ORF">NDU88_006045</name>
</gene>
<evidence type="ECO:0000313" key="1">
    <source>
        <dbReference type="EMBL" id="KAJ1085921.1"/>
    </source>
</evidence>
<dbReference type="AlphaFoldDB" id="A0AAV7L2M7"/>
<sequence length="133" mass="14158">MLLQRVRAGATCSYNGGCGGGKLQRPARALTQVRAGARVVERWGCSARALLQQVHAGGKGVERCGVLHVLSYNRCAQGPEWWNAGGVLHVLSYNRYAQGPRGRKATAPSTCSLTQVHAGARVVESCGVPFLSR</sequence>
<proteinExistence type="predicted"/>
<organism evidence="1 2">
    <name type="scientific">Pleurodeles waltl</name>
    <name type="common">Iberian ribbed newt</name>
    <dbReference type="NCBI Taxonomy" id="8319"/>
    <lineage>
        <taxon>Eukaryota</taxon>
        <taxon>Metazoa</taxon>
        <taxon>Chordata</taxon>
        <taxon>Craniata</taxon>
        <taxon>Vertebrata</taxon>
        <taxon>Euteleostomi</taxon>
        <taxon>Amphibia</taxon>
        <taxon>Batrachia</taxon>
        <taxon>Caudata</taxon>
        <taxon>Salamandroidea</taxon>
        <taxon>Salamandridae</taxon>
        <taxon>Pleurodelinae</taxon>
        <taxon>Pleurodeles</taxon>
    </lineage>
</organism>
<dbReference type="Proteomes" id="UP001066276">
    <property type="component" value="Chromosome 12"/>
</dbReference>
<protein>
    <submittedName>
        <fullName evidence="1">Uncharacterized protein</fullName>
    </submittedName>
</protein>
<reference evidence="1" key="1">
    <citation type="journal article" date="2022" name="bioRxiv">
        <title>Sequencing and chromosome-scale assembly of the giantPleurodeles waltlgenome.</title>
        <authorList>
            <person name="Brown T."/>
            <person name="Elewa A."/>
            <person name="Iarovenko S."/>
            <person name="Subramanian E."/>
            <person name="Araus A.J."/>
            <person name="Petzold A."/>
            <person name="Susuki M."/>
            <person name="Suzuki K.-i.T."/>
            <person name="Hayashi T."/>
            <person name="Toyoda A."/>
            <person name="Oliveira C."/>
            <person name="Osipova E."/>
            <person name="Leigh N.D."/>
            <person name="Simon A."/>
            <person name="Yun M.H."/>
        </authorList>
    </citation>
    <scope>NUCLEOTIDE SEQUENCE</scope>
    <source>
        <strain evidence="1">20211129_DDA</strain>
        <tissue evidence="1">Liver</tissue>
    </source>
</reference>
<name>A0AAV7L2M7_PLEWA</name>
<evidence type="ECO:0000313" key="2">
    <source>
        <dbReference type="Proteomes" id="UP001066276"/>
    </source>
</evidence>
<accession>A0AAV7L2M7</accession>
<keyword evidence="2" id="KW-1185">Reference proteome</keyword>
<comment type="caution">
    <text evidence="1">The sequence shown here is derived from an EMBL/GenBank/DDBJ whole genome shotgun (WGS) entry which is preliminary data.</text>
</comment>
<dbReference type="EMBL" id="JANPWB010000016">
    <property type="protein sequence ID" value="KAJ1085921.1"/>
    <property type="molecule type" value="Genomic_DNA"/>
</dbReference>